<dbReference type="InterPro" id="IPR025558">
    <property type="entry name" value="DUF4283"/>
</dbReference>
<evidence type="ECO:0000259" key="2">
    <source>
        <dbReference type="Pfam" id="PF14111"/>
    </source>
</evidence>
<accession>A0A2P5YPG5</accession>
<evidence type="ECO:0000313" key="4">
    <source>
        <dbReference type="Proteomes" id="UP000239757"/>
    </source>
</evidence>
<dbReference type="AlphaFoldDB" id="A0A2P5YPG5"/>
<name>A0A2P5YPG5_GOSBA</name>
<feature type="region of interest" description="Disordered" evidence="1">
    <location>
        <begin position="247"/>
        <end position="267"/>
    </location>
</feature>
<dbReference type="PANTHER" id="PTHR31286:SF173">
    <property type="entry name" value="DUF4283 DOMAIN-CONTAINING PROTEIN"/>
    <property type="match status" value="1"/>
</dbReference>
<feature type="region of interest" description="Disordered" evidence="1">
    <location>
        <begin position="537"/>
        <end position="569"/>
    </location>
</feature>
<reference evidence="3 4" key="1">
    <citation type="submission" date="2015-01" db="EMBL/GenBank/DDBJ databases">
        <title>Genome of allotetraploid Gossypium barbadense reveals genomic plasticity and fiber elongation in cotton evolution.</title>
        <authorList>
            <person name="Chen X."/>
            <person name="Liu X."/>
            <person name="Zhao B."/>
            <person name="Zheng H."/>
            <person name="Hu Y."/>
            <person name="Lu G."/>
            <person name="Yang C."/>
            <person name="Chen J."/>
            <person name="Shan C."/>
            <person name="Zhang L."/>
            <person name="Zhou Y."/>
            <person name="Wang L."/>
            <person name="Guo W."/>
            <person name="Bai Y."/>
            <person name="Ruan J."/>
            <person name="Shangguan X."/>
            <person name="Mao Y."/>
            <person name="Jiang J."/>
            <person name="Zhu Y."/>
            <person name="Lei J."/>
            <person name="Kang H."/>
            <person name="Chen S."/>
            <person name="He X."/>
            <person name="Wang R."/>
            <person name="Wang Y."/>
            <person name="Chen J."/>
            <person name="Wang L."/>
            <person name="Yu S."/>
            <person name="Wang B."/>
            <person name="Wei J."/>
            <person name="Song S."/>
            <person name="Lu X."/>
            <person name="Gao Z."/>
            <person name="Gu W."/>
            <person name="Deng X."/>
            <person name="Ma D."/>
            <person name="Wang S."/>
            <person name="Liang W."/>
            <person name="Fang L."/>
            <person name="Cai C."/>
            <person name="Zhu X."/>
            <person name="Zhou B."/>
            <person name="Zhang Y."/>
            <person name="Chen Z."/>
            <person name="Xu S."/>
            <person name="Zhu R."/>
            <person name="Wang S."/>
            <person name="Zhang T."/>
            <person name="Zhao G."/>
        </authorList>
    </citation>
    <scope>NUCLEOTIDE SEQUENCE [LARGE SCALE GENOMIC DNA]</scope>
    <source>
        <strain evidence="4">cv. Xinhai21</strain>
        <tissue evidence="3">Leaf</tissue>
    </source>
</reference>
<feature type="domain" description="DUF4283" evidence="2">
    <location>
        <begin position="72"/>
        <end position="152"/>
    </location>
</feature>
<evidence type="ECO:0000256" key="1">
    <source>
        <dbReference type="SAM" id="MobiDB-lite"/>
    </source>
</evidence>
<dbReference type="EMBL" id="KZ662920">
    <property type="protein sequence ID" value="PPS17480.1"/>
    <property type="molecule type" value="Genomic_DNA"/>
</dbReference>
<dbReference type="Pfam" id="PF14111">
    <property type="entry name" value="DUF4283"/>
    <property type="match status" value="1"/>
</dbReference>
<proteinExistence type="predicted"/>
<gene>
    <name evidence="3" type="ORF">GOBAR_AA03080</name>
</gene>
<dbReference type="OrthoDB" id="10487012at2759"/>
<organism evidence="3 4">
    <name type="scientific">Gossypium barbadense</name>
    <name type="common">Sea Island cotton</name>
    <name type="synonym">Hibiscus barbadensis</name>
    <dbReference type="NCBI Taxonomy" id="3634"/>
    <lineage>
        <taxon>Eukaryota</taxon>
        <taxon>Viridiplantae</taxon>
        <taxon>Streptophyta</taxon>
        <taxon>Embryophyta</taxon>
        <taxon>Tracheophyta</taxon>
        <taxon>Spermatophyta</taxon>
        <taxon>Magnoliopsida</taxon>
        <taxon>eudicotyledons</taxon>
        <taxon>Gunneridae</taxon>
        <taxon>Pentapetalae</taxon>
        <taxon>rosids</taxon>
        <taxon>malvids</taxon>
        <taxon>Malvales</taxon>
        <taxon>Malvaceae</taxon>
        <taxon>Malvoideae</taxon>
        <taxon>Gossypium</taxon>
    </lineage>
</organism>
<sequence length="617" mass="67059">MCDNGSASDLCDVGDRNTKKRVAFSDGNPARNLGRNEGDLEILDGDMNTSMVNGIPAIAFSECIKDILFKEMESTVIFKLLGRNIGYNVLYNRLLNLWKPANSFHLMDITNGYFFVKFQDMEDYNKVLTQGPWIIFEQYLIVQPGTRKFNPAQLYPSVVLAWVRLPGLPGYLYKRLIIEAIGGLVGKVVKLYFQTDNSTRGKFAQLAVFVNLDEPLISKVLVDGDIQRVEYKSFPTMILDSMEAPTVKTSDGTVDEGGEGKNNDFGPWMLVEKKSRRGSRDFRANETAKLGKDPLGSRFTPLIERNILGGGLDEAVGGSGSGKDRRHVELGGNLKENRVGRRAEEGSMDVVRPVLGSRVSGMAAAGAGLGNGDSGSKLVGKRPMGFGDFSQKDKDQFCNSTNSTSLVSSTGSINLKLGAAHADGLLDGSISGPSREQARLNVPLNSNGSFFNGLDSSFPNGHNIFLKNQFADNTSSKVVFEQEIEKEHSGLPEFRKENLVLNNPMFEGSNELVVDLDANFLNPKHHSAVIIKDKNLDKAPKGRGSKNKVGNNRGGASFNRSFKDKGGRLKNAKISRIPLSDAISSMVNLVNSQGGPGSDVIGERAERQSGGSESTPA</sequence>
<dbReference type="InterPro" id="IPR040256">
    <property type="entry name" value="At4g02000-like"/>
</dbReference>
<feature type="region of interest" description="Disordered" evidence="1">
    <location>
        <begin position="588"/>
        <end position="617"/>
    </location>
</feature>
<dbReference type="PANTHER" id="PTHR31286">
    <property type="entry name" value="GLYCINE-RICH CELL WALL STRUCTURAL PROTEIN 1.8-LIKE"/>
    <property type="match status" value="1"/>
</dbReference>
<protein>
    <recommendedName>
        <fullName evidence="2">DUF4283 domain-containing protein</fullName>
    </recommendedName>
</protein>
<dbReference type="Proteomes" id="UP000239757">
    <property type="component" value="Unassembled WGS sequence"/>
</dbReference>
<evidence type="ECO:0000313" key="3">
    <source>
        <dbReference type="EMBL" id="PPS17480.1"/>
    </source>
</evidence>